<gene>
    <name evidence="2" type="ORF">JOC74_004764</name>
</gene>
<organism evidence="2 3">
    <name type="scientific">Bacillus capparidis</name>
    <dbReference type="NCBI Taxonomy" id="1840411"/>
    <lineage>
        <taxon>Bacteria</taxon>
        <taxon>Bacillati</taxon>
        <taxon>Bacillota</taxon>
        <taxon>Bacilli</taxon>
        <taxon>Bacillales</taxon>
        <taxon>Bacillaceae</taxon>
        <taxon>Bacillus</taxon>
    </lineage>
</organism>
<evidence type="ECO:0000313" key="3">
    <source>
        <dbReference type="Proteomes" id="UP000674416"/>
    </source>
</evidence>
<dbReference type="Proteomes" id="UP000674416">
    <property type="component" value="Unassembled WGS sequence"/>
</dbReference>
<sequence>MVVIVLIFSLGYMFIEIGPEPTFLIWVSIMTGACFISGLITKSIANLIKR</sequence>
<proteinExistence type="predicted"/>
<protein>
    <submittedName>
        <fullName evidence="2">Uncharacterized protein</fullName>
    </submittedName>
</protein>
<reference evidence="2 3" key="1">
    <citation type="submission" date="2021-01" db="EMBL/GenBank/DDBJ databases">
        <title>Genomic Encyclopedia of Type Strains, Phase IV (KMG-IV): sequencing the most valuable type-strain genomes for metagenomic binning, comparative biology and taxonomic classification.</title>
        <authorList>
            <person name="Goeker M."/>
        </authorList>
    </citation>
    <scope>NUCLEOTIDE SEQUENCE [LARGE SCALE GENOMIC DNA]</scope>
    <source>
        <strain evidence="2 3">DSM 103394</strain>
    </source>
</reference>
<feature type="transmembrane region" description="Helical" evidence="1">
    <location>
        <begin position="23"/>
        <end position="41"/>
    </location>
</feature>
<keyword evidence="1" id="KW-0812">Transmembrane</keyword>
<comment type="caution">
    <text evidence="2">The sequence shown here is derived from an EMBL/GenBank/DDBJ whole genome shotgun (WGS) entry which is preliminary data.</text>
</comment>
<keyword evidence="3" id="KW-1185">Reference proteome</keyword>
<keyword evidence="1" id="KW-0472">Membrane</keyword>
<accession>A0ABS4D3L8</accession>
<keyword evidence="1" id="KW-1133">Transmembrane helix</keyword>
<dbReference type="EMBL" id="JAFDST010000010">
    <property type="protein sequence ID" value="MBP1084207.1"/>
    <property type="molecule type" value="Genomic_DNA"/>
</dbReference>
<evidence type="ECO:0000256" key="1">
    <source>
        <dbReference type="SAM" id="Phobius"/>
    </source>
</evidence>
<evidence type="ECO:0000313" key="2">
    <source>
        <dbReference type="EMBL" id="MBP1084207.1"/>
    </source>
</evidence>
<name>A0ABS4D3L8_9BACI</name>